<keyword evidence="6" id="KW-0805">Transcription regulation</keyword>
<dbReference type="Gene3D" id="3.30.450.20">
    <property type="entry name" value="PAS domain"/>
    <property type="match status" value="1"/>
</dbReference>
<keyword evidence="5" id="KW-0832">Ubl conjugation</keyword>
<evidence type="ECO:0000256" key="6">
    <source>
        <dbReference type="ARBA" id="ARBA00023015"/>
    </source>
</evidence>
<comment type="function">
    <text evidence="10">Mediates dioxin toxicity and is involved in regulation of cell growth and differentiation. Represses the transcription activity of AHR by competing with this transcription factor for heterodimer formation with the ARNT and subsequently binding to the xenobiotic response element (XRE) sequence present in the promoter regulatory region of variety of genes. Represses CYP1A1 by binding the XRE sequence and recruiting ANKRA2, HDAC4 and/or HDAC5. Autoregulates its expression by associating with its own XRE site.</text>
</comment>
<evidence type="ECO:0000256" key="11">
    <source>
        <dbReference type="ARBA" id="ARBA00071452"/>
    </source>
</evidence>
<evidence type="ECO:0000256" key="8">
    <source>
        <dbReference type="ARBA" id="ARBA00023163"/>
    </source>
</evidence>
<evidence type="ECO:0000256" key="12">
    <source>
        <dbReference type="SAM" id="MobiDB-lite"/>
    </source>
</evidence>
<dbReference type="GO" id="GO:0006805">
    <property type="term" value="P:xenobiotic metabolic process"/>
    <property type="evidence" value="ECO:0007669"/>
    <property type="project" value="InterPro"/>
</dbReference>
<feature type="region of interest" description="Disordered" evidence="12">
    <location>
        <begin position="1"/>
        <end position="21"/>
    </location>
</feature>
<evidence type="ECO:0000256" key="9">
    <source>
        <dbReference type="ARBA" id="ARBA00023242"/>
    </source>
</evidence>
<name>G7MU41_MACMU</name>
<dbReference type="InterPro" id="IPR011598">
    <property type="entry name" value="bHLH_dom"/>
</dbReference>
<feature type="domain" description="PAS" evidence="13">
    <location>
        <begin position="98"/>
        <end position="163"/>
    </location>
</feature>
<organism evidence="15">
    <name type="scientific">Macaca mulatta</name>
    <name type="common">Rhesus macaque</name>
    <dbReference type="NCBI Taxonomy" id="9544"/>
    <lineage>
        <taxon>Eukaryota</taxon>
        <taxon>Metazoa</taxon>
        <taxon>Chordata</taxon>
        <taxon>Craniata</taxon>
        <taxon>Vertebrata</taxon>
        <taxon>Euteleostomi</taxon>
        <taxon>Mammalia</taxon>
        <taxon>Eutheria</taxon>
        <taxon>Euarchontoglires</taxon>
        <taxon>Primates</taxon>
        <taxon>Haplorrhini</taxon>
        <taxon>Catarrhini</taxon>
        <taxon>Cercopithecidae</taxon>
        <taxon>Cercopithecinae</taxon>
        <taxon>Macaca</taxon>
    </lineage>
</organism>
<dbReference type="SMART" id="SM00353">
    <property type="entry name" value="HLH"/>
    <property type="match status" value="1"/>
</dbReference>
<evidence type="ECO:0000256" key="1">
    <source>
        <dbReference type="ARBA" id="ARBA00004123"/>
    </source>
</evidence>
<keyword evidence="3" id="KW-0963">Cytoplasm</keyword>
<feature type="compositionally biased region" description="Low complexity" evidence="12">
    <location>
        <begin position="463"/>
        <end position="473"/>
    </location>
</feature>
<dbReference type="Proteomes" id="UP000013456">
    <property type="component" value="Chromosome 6"/>
</dbReference>
<accession>G7MU41</accession>
<evidence type="ECO:0000256" key="7">
    <source>
        <dbReference type="ARBA" id="ARBA00023125"/>
    </source>
</evidence>
<feature type="region of interest" description="Disordered" evidence="12">
    <location>
        <begin position="451"/>
        <end position="476"/>
    </location>
</feature>
<dbReference type="FunFam" id="4.10.280.10:FF:000041">
    <property type="entry name" value="aryl hydrocarbon receptor repressor"/>
    <property type="match status" value="1"/>
</dbReference>
<dbReference type="InterPro" id="IPR013767">
    <property type="entry name" value="PAS_fold"/>
</dbReference>
<comment type="subcellular location">
    <subcellularLocation>
        <location evidence="2">Cytoplasm</location>
    </subcellularLocation>
    <subcellularLocation>
        <location evidence="1">Nucleus</location>
    </subcellularLocation>
</comment>
<dbReference type="FunFam" id="3.30.450.20:FF:000056">
    <property type="entry name" value="aryl hydrocarbon receptor repressor"/>
    <property type="match status" value="1"/>
</dbReference>
<dbReference type="AlphaFoldDB" id="G7MU41"/>
<reference evidence="15" key="1">
    <citation type="journal article" date="2011" name="Nat. Biotechnol.">
        <title>Genome sequencing and comparison of two nonhuman primate animal models, the cynomolgus and Chinese rhesus macaques.</title>
        <authorList>
            <person name="Yan G."/>
            <person name="Zhang G."/>
            <person name="Fang X."/>
            <person name="Zhang Y."/>
            <person name="Li C."/>
            <person name="Ling F."/>
            <person name="Cooper D.N."/>
            <person name="Li Q."/>
            <person name="Li Y."/>
            <person name="van Gool A.J."/>
            <person name="Du H."/>
            <person name="Chen J."/>
            <person name="Chen R."/>
            <person name="Zhang P."/>
            <person name="Huang Z."/>
            <person name="Thompson J.R."/>
            <person name="Meng Y."/>
            <person name="Bai Y."/>
            <person name="Wang J."/>
            <person name="Zhuo M."/>
            <person name="Wang T."/>
            <person name="Huang Y."/>
            <person name="Wei L."/>
            <person name="Li J."/>
            <person name="Wang Z."/>
            <person name="Hu H."/>
            <person name="Yang P."/>
            <person name="Le L."/>
            <person name="Stenson P.D."/>
            <person name="Li B."/>
            <person name="Liu X."/>
            <person name="Ball E.V."/>
            <person name="An N."/>
            <person name="Huang Q."/>
            <person name="Zhang Y."/>
            <person name="Fan W."/>
            <person name="Zhang X."/>
            <person name="Li Y."/>
            <person name="Wang W."/>
            <person name="Katze M.G."/>
            <person name="Su B."/>
            <person name="Nielsen R."/>
            <person name="Yang H."/>
            <person name="Wang J."/>
            <person name="Wang X."/>
            <person name="Wang J."/>
        </authorList>
    </citation>
    <scope>NUCLEOTIDE SEQUENCE [LARGE SCALE GENOMIC DNA]</scope>
    <source>
        <strain evidence="15">CR-5</strain>
    </source>
</reference>
<feature type="domain" description="BHLH" evidence="14">
    <location>
        <begin position="9"/>
        <end position="62"/>
    </location>
</feature>
<dbReference type="SMART" id="SM00091">
    <property type="entry name" value="PAS"/>
    <property type="match status" value="1"/>
</dbReference>
<evidence type="ECO:0000259" key="13">
    <source>
        <dbReference type="PROSITE" id="PS50112"/>
    </source>
</evidence>
<dbReference type="SUPFAM" id="SSF55785">
    <property type="entry name" value="PYP-like sensor domain (PAS domain)"/>
    <property type="match status" value="1"/>
</dbReference>
<keyword evidence="8" id="KW-0804">Transcription</keyword>
<dbReference type="PROSITE" id="PS50888">
    <property type="entry name" value="BHLH"/>
    <property type="match status" value="1"/>
</dbReference>
<feature type="region of interest" description="Disordered" evidence="12">
    <location>
        <begin position="389"/>
        <end position="435"/>
    </location>
</feature>
<gene>
    <name evidence="15" type="ORF">EGK_16313</name>
</gene>
<keyword evidence="4" id="KW-1017">Isopeptide bond</keyword>
<dbReference type="InterPro" id="IPR039091">
    <property type="entry name" value="AHR/AHRR"/>
</dbReference>
<dbReference type="GO" id="GO:0003677">
    <property type="term" value="F:DNA binding"/>
    <property type="evidence" value="ECO:0007669"/>
    <property type="project" value="UniProtKB-KW"/>
</dbReference>
<proteinExistence type="predicted"/>
<feature type="region of interest" description="Disordered" evidence="12">
    <location>
        <begin position="313"/>
        <end position="364"/>
    </location>
</feature>
<dbReference type="SUPFAM" id="SSF47459">
    <property type="entry name" value="HLH, helix-loop-helix DNA-binding domain"/>
    <property type="match status" value="1"/>
</dbReference>
<sequence>RPSPHRRPAVGAEKSNPSKRHRDRLNAELDHLASLLPFPPDIISKLDKLSVLRLSVSYLRVKSFFQVVQEQSSRQPAAGVPSPRDSRPLAGSAVLEGRLLLESLNGFALVVSAEGTIFYASATIVDYLGFHQTDVMHQNIYDYIHVDDRQDFCRQLHWAMDPPQVVFGQPPPLETGDDAILGRLLRAQEWGAGAPTEYSAFLTRCFICRVRCLLDSTSGFLALESQAWQLLLCCPSLKHQTMQFQGKLKFLFGQKKKAPSGAVLPPRLSLFCIVAPVLLPSTAEMKMRSALLRAKPRADTVATMDAKVKAATSLCESEPRGEPNYSAGRSSRESGVLVLREQTDAGSCSASPKRPPPKATRPGVFSSVEWAPSFLCRDREEEQHKMLNRASGVTGHRETPGPTKPLPWTAGRHGEDGARPRLQPSKSDPPCLRPTPRGSCLPYSCVQGTFRNSPISHPPSPSPSAYSSRTSRPVRNVGEDQVHPPLCHFPQGSLQHRLPQPGAQRFATRGYPMEDVKLQGVPMPPGDLCGPTLLLDVPIKMEKDSGSEDAADGCVPSQVWLGASDRSHPATFPTRMHLKTEPDSRQQVYISHLGHGVRGTQPHGRATVGRSRELTPFHPAHCACLEPMHGLAQPEPPHQLCARGQGEQSCACRAAEATPVVKREPLDSPPWATHSQGAVPGMFPKSALATLVPPQASECTFLP</sequence>
<keyword evidence="7" id="KW-0238">DNA-binding</keyword>
<dbReference type="InterPro" id="IPR000014">
    <property type="entry name" value="PAS"/>
</dbReference>
<evidence type="ECO:0000256" key="4">
    <source>
        <dbReference type="ARBA" id="ARBA00022499"/>
    </source>
</evidence>
<protein>
    <recommendedName>
        <fullName evidence="11">Aryl hydrocarbon receptor repressor</fullName>
    </recommendedName>
</protein>
<evidence type="ECO:0000256" key="2">
    <source>
        <dbReference type="ARBA" id="ARBA00004496"/>
    </source>
</evidence>
<dbReference type="EMBL" id="CM001258">
    <property type="protein sequence ID" value="EHH26363.1"/>
    <property type="molecule type" value="Genomic_DNA"/>
</dbReference>
<dbReference type="GO" id="GO:0046983">
    <property type="term" value="F:protein dimerization activity"/>
    <property type="evidence" value="ECO:0007669"/>
    <property type="project" value="InterPro"/>
</dbReference>
<dbReference type="Gene3D" id="4.10.280.10">
    <property type="entry name" value="Helix-loop-helix DNA-binding domain"/>
    <property type="match status" value="1"/>
</dbReference>
<evidence type="ECO:0000256" key="5">
    <source>
        <dbReference type="ARBA" id="ARBA00022843"/>
    </source>
</evidence>
<evidence type="ECO:0000256" key="3">
    <source>
        <dbReference type="ARBA" id="ARBA00022490"/>
    </source>
</evidence>
<feature type="non-terminal residue" evidence="15">
    <location>
        <position position="703"/>
    </location>
</feature>
<evidence type="ECO:0000313" key="15">
    <source>
        <dbReference type="EMBL" id="EHH26363.1"/>
    </source>
</evidence>
<dbReference type="InterPro" id="IPR039092">
    <property type="entry name" value="AHRR_bHLH"/>
</dbReference>
<dbReference type="Pfam" id="PF00010">
    <property type="entry name" value="HLH"/>
    <property type="match status" value="1"/>
</dbReference>
<dbReference type="GO" id="GO:0006355">
    <property type="term" value="P:regulation of DNA-templated transcription"/>
    <property type="evidence" value="ECO:0007669"/>
    <property type="project" value="InterPro"/>
</dbReference>
<dbReference type="GO" id="GO:0005634">
    <property type="term" value="C:nucleus"/>
    <property type="evidence" value="ECO:0007669"/>
    <property type="project" value="UniProtKB-SubCell"/>
</dbReference>
<evidence type="ECO:0000259" key="14">
    <source>
        <dbReference type="PROSITE" id="PS50888"/>
    </source>
</evidence>
<dbReference type="Pfam" id="PF00989">
    <property type="entry name" value="PAS"/>
    <property type="match status" value="1"/>
</dbReference>
<dbReference type="CDD" id="cd00130">
    <property type="entry name" value="PAS"/>
    <property type="match status" value="1"/>
</dbReference>
<dbReference type="InterPro" id="IPR036638">
    <property type="entry name" value="HLH_DNA-bd_sf"/>
</dbReference>
<feature type="non-terminal residue" evidence="15">
    <location>
        <position position="1"/>
    </location>
</feature>
<dbReference type="PROSITE" id="PS50112">
    <property type="entry name" value="PAS"/>
    <property type="match status" value="1"/>
</dbReference>
<dbReference type="GO" id="GO:0005737">
    <property type="term" value="C:cytoplasm"/>
    <property type="evidence" value="ECO:0007669"/>
    <property type="project" value="UniProtKB-SubCell"/>
</dbReference>
<keyword evidence="9" id="KW-0539">Nucleus</keyword>
<dbReference type="InterPro" id="IPR035965">
    <property type="entry name" value="PAS-like_dom_sf"/>
</dbReference>
<dbReference type="CDD" id="cd11435">
    <property type="entry name" value="bHLH-PAS_AhRR"/>
    <property type="match status" value="1"/>
</dbReference>
<dbReference type="PANTHER" id="PTHR10649">
    <property type="entry name" value="ARYL HYDROCARBON RECEPTOR"/>
    <property type="match status" value="1"/>
</dbReference>
<evidence type="ECO:0000256" key="10">
    <source>
        <dbReference type="ARBA" id="ARBA00058894"/>
    </source>
</evidence>
<dbReference type="PANTHER" id="PTHR10649:SF3">
    <property type="entry name" value="ARYL HYDROCARBON RECEPTOR REPRESSOR"/>
    <property type="match status" value="1"/>
</dbReference>